<keyword evidence="5" id="KW-1185">Reference proteome</keyword>
<dbReference type="PANTHER" id="PTHR37938">
    <property type="entry name" value="BLL0215 PROTEIN"/>
    <property type="match status" value="1"/>
</dbReference>
<dbReference type="RefSeq" id="WP_344088707.1">
    <property type="nucleotide sequence ID" value="NZ_BAAALS010000057.1"/>
</dbReference>
<accession>A0ABP4XCX2</accession>
<keyword evidence="2" id="KW-0472">Membrane</keyword>
<comment type="caution">
    <text evidence="4">The sequence shown here is derived from an EMBL/GenBank/DDBJ whole genome shotgun (WGS) entry which is preliminary data.</text>
</comment>
<evidence type="ECO:0000256" key="1">
    <source>
        <dbReference type="SAM" id="MobiDB-lite"/>
    </source>
</evidence>
<keyword evidence="2" id="KW-0812">Transmembrane</keyword>
<feature type="region of interest" description="Disordered" evidence="1">
    <location>
        <begin position="1"/>
        <end position="62"/>
    </location>
</feature>
<reference evidence="5" key="1">
    <citation type="journal article" date="2019" name="Int. J. Syst. Evol. Microbiol.">
        <title>The Global Catalogue of Microorganisms (GCM) 10K type strain sequencing project: providing services to taxonomists for standard genome sequencing and annotation.</title>
        <authorList>
            <consortium name="The Broad Institute Genomics Platform"/>
            <consortium name="The Broad Institute Genome Sequencing Center for Infectious Disease"/>
            <person name="Wu L."/>
            <person name="Ma J."/>
        </authorList>
    </citation>
    <scope>NUCLEOTIDE SEQUENCE [LARGE SCALE GENOMIC DNA]</scope>
    <source>
        <strain evidence="5">JCM 13249</strain>
    </source>
</reference>
<proteinExistence type="predicted"/>
<gene>
    <name evidence="4" type="ORF">GCM10009681_56210</name>
</gene>
<dbReference type="PANTHER" id="PTHR37938:SF1">
    <property type="entry name" value="BLL0215 PROTEIN"/>
    <property type="match status" value="1"/>
</dbReference>
<feature type="domain" description="YdbS-like PH" evidence="3">
    <location>
        <begin position="137"/>
        <end position="211"/>
    </location>
</feature>
<dbReference type="Pfam" id="PF03703">
    <property type="entry name" value="bPH_2"/>
    <property type="match status" value="1"/>
</dbReference>
<feature type="transmembrane region" description="Helical" evidence="2">
    <location>
        <begin position="90"/>
        <end position="108"/>
    </location>
</feature>
<sequence length="235" mass="26165">MPPGGAGDTTADYDALTNPPPRPSFDDDDFANYDGDIYGSGAAAGGDEFDRPGQPTRPGGASDLVNRYLFPTERFRGEWRRHWIHIVKRLGLAVLVTFVLGWVAGLLGKHDVPYGMAIAVVVWFLLIGYLLWDVLEWYLCRFVLTNKRVMLIEGVFNRTVAMMPLARVTDMKYTQTALGRVLGYGTFEIESAGQDQALRNVQNLPNPTDLYLQVVEEMYEPEASEARRAAQADGT</sequence>
<dbReference type="InterPro" id="IPR005182">
    <property type="entry name" value="YdbS-like_PH"/>
</dbReference>
<evidence type="ECO:0000259" key="3">
    <source>
        <dbReference type="Pfam" id="PF03703"/>
    </source>
</evidence>
<feature type="transmembrane region" description="Helical" evidence="2">
    <location>
        <begin position="114"/>
        <end position="132"/>
    </location>
</feature>
<evidence type="ECO:0000313" key="4">
    <source>
        <dbReference type="EMBL" id="GAA1777836.1"/>
    </source>
</evidence>
<evidence type="ECO:0000313" key="5">
    <source>
        <dbReference type="Proteomes" id="UP001500655"/>
    </source>
</evidence>
<name>A0ABP4XCX2_9ACTN</name>
<evidence type="ECO:0000256" key="2">
    <source>
        <dbReference type="SAM" id="Phobius"/>
    </source>
</evidence>
<keyword evidence="2" id="KW-1133">Transmembrane helix</keyword>
<protein>
    <recommendedName>
        <fullName evidence="3">YdbS-like PH domain-containing protein</fullName>
    </recommendedName>
</protein>
<dbReference type="EMBL" id="BAAALS010000057">
    <property type="protein sequence ID" value="GAA1777836.1"/>
    <property type="molecule type" value="Genomic_DNA"/>
</dbReference>
<organism evidence="4 5">
    <name type="scientific">Luedemannella helvata</name>
    <dbReference type="NCBI Taxonomy" id="349315"/>
    <lineage>
        <taxon>Bacteria</taxon>
        <taxon>Bacillati</taxon>
        <taxon>Actinomycetota</taxon>
        <taxon>Actinomycetes</taxon>
        <taxon>Micromonosporales</taxon>
        <taxon>Micromonosporaceae</taxon>
        <taxon>Luedemannella</taxon>
    </lineage>
</organism>
<dbReference type="Proteomes" id="UP001500655">
    <property type="component" value="Unassembled WGS sequence"/>
</dbReference>